<dbReference type="AlphaFoldDB" id="A0A167SYR1"/>
<evidence type="ECO:0000313" key="1">
    <source>
        <dbReference type="EMBL" id="KZP02381.1"/>
    </source>
</evidence>
<keyword evidence="2" id="KW-1185">Reference proteome</keyword>
<reference evidence="1 2" key="1">
    <citation type="journal article" date="2016" name="Mol. Biol. Evol.">
        <title>Comparative Genomics of Early-Diverging Mushroom-Forming Fungi Provides Insights into the Origins of Lignocellulose Decay Capabilities.</title>
        <authorList>
            <person name="Nagy L.G."/>
            <person name="Riley R."/>
            <person name="Tritt A."/>
            <person name="Adam C."/>
            <person name="Daum C."/>
            <person name="Floudas D."/>
            <person name="Sun H."/>
            <person name="Yadav J.S."/>
            <person name="Pangilinan J."/>
            <person name="Larsson K.H."/>
            <person name="Matsuura K."/>
            <person name="Barry K."/>
            <person name="Labutti K."/>
            <person name="Kuo R."/>
            <person name="Ohm R.A."/>
            <person name="Bhattacharya S.S."/>
            <person name="Shirouzu T."/>
            <person name="Yoshinaga Y."/>
            <person name="Martin F.M."/>
            <person name="Grigoriev I.V."/>
            <person name="Hibbett D.S."/>
        </authorList>
    </citation>
    <scope>NUCLEOTIDE SEQUENCE [LARGE SCALE GENOMIC DNA]</scope>
    <source>
        <strain evidence="1 2">CBS 109695</strain>
    </source>
</reference>
<protein>
    <submittedName>
        <fullName evidence="1">Uncharacterized protein</fullName>
    </submittedName>
</protein>
<evidence type="ECO:0000313" key="2">
    <source>
        <dbReference type="Proteomes" id="UP000076532"/>
    </source>
</evidence>
<gene>
    <name evidence="1" type="ORF">FIBSPDRAFT_970071</name>
</gene>
<dbReference type="EMBL" id="KV418637">
    <property type="protein sequence ID" value="KZP02381.1"/>
    <property type="molecule type" value="Genomic_DNA"/>
</dbReference>
<proteinExistence type="predicted"/>
<dbReference type="OrthoDB" id="3200438at2759"/>
<sequence>MRSPPGSPTPLERPSKRALFALDSSATPSPIIQQNDLFGAHNNPSEDWGQENRWIAHRKRVGEYW</sequence>
<name>A0A167SYR1_9AGAM</name>
<accession>A0A167SYR1</accession>
<dbReference type="Proteomes" id="UP000076532">
    <property type="component" value="Unassembled WGS sequence"/>
</dbReference>
<organism evidence="1 2">
    <name type="scientific">Athelia psychrophila</name>
    <dbReference type="NCBI Taxonomy" id="1759441"/>
    <lineage>
        <taxon>Eukaryota</taxon>
        <taxon>Fungi</taxon>
        <taxon>Dikarya</taxon>
        <taxon>Basidiomycota</taxon>
        <taxon>Agaricomycotina</taxon>
        <taxon>Agaricomycetes</taxon>
        <taxon>Agaricomycetidae</taxon>
        <taxon>Atheliales</taxon>
        <taxon>Atheliaceae</taxon>
        <taxon>Athelia</taxon>
    </lineage>
</organism>